<reference evidence="3" key="1">
    <citation type="submission" date="2016-10" db="EMBL/GenBank/DDBJ databases">
        <authorList>
            <person name="Varghese N."/>
            <person name="Submissions S."/>
        </authorList>
    </citation>
    <scope>NUCLEOTIDE SEQUENCE [LARGE SCALE GENOMIC DNA]</scope>
    <source>
        <strain evidence="3">CGMCC 1.10683</strain>
    </source>
</reference>
<protein>
    <submittedName>
        <fullName evidence="2">Uncharacterized protein</fullName>
    </submittedName>
</protein>
<dbReference type="RefSeq" id="WP_092307886.1">
    <property type="nucleotide sequence ID" value="NZ_FOZV01000002.1"/>
</dbReference>
<gene>
    <name evidence="2" type="ORF">SAMN05192570_1243</name>
</gene>
<dbReference type="Proteomes" id="UP000198788">
    <property type="component" value="Unassembled WGS sequence"/>
</dbReference>
<accession>A0A1I6PSI9</accession>
<dbReference type="STRING" id="871741.SAMN05192570_1243"/>
<organism evidence="2 3">
    <name type="scientific">Brevundimonas viscosa</name>
    <dbReference type="NCBI Taxonomy" id="871741"/>
    <lineage>
        <taxon>Bacteria</taxon>
        <taxon>Pseudomonadati</taxon>
        <taxon>Pseudomonadota</taxon>
        <taxon>Alphaproteobacteria</taxon>
        <taxon>Caulobacterales</taxon>
        <taxon>Caulobacteraceae</taxon>
        <taxon>Brevundimonas</taxon>
    </lineage>
</organism>
<feature type="transmembrane region" description="Helical" evidence="1">
    <location>
        <begin position="122"/>
        <end position="143"/>
    </location>
</feature>
<feature type="transmembrane region" description="Helical" evidence="1">
    <location>
        <begin position="71"/>
        <end position="90"/>
    </location>
</feature>
<dbReference type="AlphaFoldDB" id="A0A1I6PSI9"/>
<keyword evidence="1" id="KW-1133">Transmembrane helix</keyword>
<evidence type="ECO:0000256" key="1">
    <source>
        <dbReference type="SAM" id="Phobius"/>
    </source>
</evidence>
<proteinExistence type="predicted"/>
<feature type="transmembrane region" description="Helical" evidence="1">
    <location>
        <begin position="149"/>
        <end position="168"/>
    </location>
</feature>
<dbReference type="EMBL" id="FOZV01000002">
    <property type="protein sequence ID" value="SFS43207.1"/>
    <property type="molecule type" value="Genomic_DNA"/>
</dbReference>
<feature type="transmembrane region" description="Helical" evidence="1">
    <location>
        <begin position="46"/>
        <end position="65"/>
    </location>
</feature>
<name>A0A1I6PSI9_9CAUL</name>
<keyword evidence="3" id="KW-1185">Reference proteome</keyword>
<keyword evidence="1" id="KW-0812">Transmembrane</keyword>
<evidence type="ECO:0000313" key="3">
    <source>
        <dbReference type="Proteomes" id="UP000198788"/>
    </source>
</evidence>
<sequence length="187" mass="19604">MTRPPQTGDDWDALAEVWTAPQPGPAVDPGLARAVRRRARLGRLNFLAEALGSIAAGLIGVWAALRNGEPGVAVAVVLFAGFALAMTLWARRGLPPEAADTPAAALRAAAGQARSGLRWARAGQAVGVAALLFVAAVAISQGVAVDDPVIVFALVFVLAAVALQERHARRCRVRLRRHETALSELEV</sequence>
<keyword evidence="1" id="KW-0472">Membrane</keyword>
<evidence type="ECO:0000313" key="2">
    <source>
        <dbReference type="EMBL" id="SFS43207.1"/>
    </source>
</evidence>